<dbReference type="PANTHER" id="PTHR10799">
    <property type="entry name" value="SNF2/RAD54 HELICASE FAMILY"/>
    <property type="match status" value="1"/>
</dbReference>
<proteinExistence type="predicted"/>
<reference evidence="5" key="1">
    <citation type="submission" date="2017-04" db="EMBL/GenBank/DDBJ databases">
        <authorList>
            <person name="Varghese N."/>
            <person name="Submissions S."/>
        </authorList>
    </citation>
    <scope>NUCLEOTIDE SEQUENCE [LARGE SCALE GENOMIC DNA]</scope>
    <source>
        <strain evidence="5">DSM 9293</strain>
    </source>
</reference>
<evidence type="ECO:0000259" key="3">
    <source>
        <dbReference type="PROSITE" id="PS51194"/>
    </source>
</evidence>
<dbReference type="GO" id="GO:0005524">
    <property type="term" value="F:ATP binding"/>
    <property type="evidence" value="ECO:0007669"/>
    <property type="project" value="InterPro"/>
</dbReference>
<keyword evidence="4" id="KW-0547">Nucleotide-binding</keyword>
<dbReference type="SMART" id="SM00490">
    <property type="entry name" value="HELICc"/>
    <property type="match status" value="1"/>
</dbReference>
<dbReference type="PROSITE" id="PS51194">
    <property type="entry name" value="HELICASE_CTER"/>
    <property type="match status" value="1"/>
</dbReference>
<keyword evidence="1" id="KW-0378">Hydrolase</keyword>
<dbReference type="AlphaFoldDB" id="A0A1W1WHR4"/>
<dbReference type="InterPro" id="IPR000330">
    <property type="entry name" value="SNF2_N"/>
</dbReference>
<dbReference type="CDD" id="cd18793">
    <property type="entry name" value="SF2_C_SNF"/>
    <property type="match status" value="1"/>
</dbReference>
<dbReference type="SMART" id="SM00487">
    <property type="entry name" value="DEXDc"/>
    <property type="match status" value="1"/>
</dbReference>
<feature type="domain" description="Helicase C-terminal" evidence="3">
    <location>
        <begin position="739"/>
        <end position="897"/>
    </location>
</feature>
<dbReference type="GO" id="GO:0016787">
    <property type="term" value="F:hydrolase activity"/>
    <property type="evidence" value="ECO:0007669"/>
    <property type="project" value="UniProtKB-KW"/>
</dbReference>
<organism evidence="4 5">
    <name type="scientific">Sulfobacillus thermosulfidooxidans (strain DSM 9293 / VKM B-1269 / AT-1)</name>
    <dbReference type="NCBI Taxonomy" id="929705"/>
    <lineage>
        <taxon>Bacteria</taxon>
        <taxon>Bacillati</taxon>
        <taxon>Bacillota</taxon>
        <taxon>Clostridia</taxon>
        <taxon>Eubacteriales</taxon>
        <taxon>Clostridiales Family XVII. Incertae Sedis</taxon>
        <taxon>Sulfobacillus</taxon>
    </lineage>
</organism>
<keyword evidence="4" id="KW-0067">ATP-binding</keyword>
<dbReference type="Gene3D" id="3.40.50.10810">
    <property type="entry name" value="Tandem AAA-ATPase domain"/>
    <property type="match status" value="1"/>
</dbReference>
<dbReference type="PROSITE" id="PS51192">
    <property type="entry name" value="HELICASE_ATP_BIND_1"/>
    <property type="match status" value="1"/>
</dbReference>
<keyword evidence="4" id="KW-0347">Helicase</keyword>
<dbReference type="SUPFAM" id="SSF52540">
    <property type="entry name" value="P-loop containing nucleoside triphosphate hydrolases"/>
    <property type="match status" value="2"/>
</dbReference>
<keyword evidence="5" id="KW-1185">Reference proteome</keyword>
<dbReference type="InterPro" id="IPR001650">
    <property type="entry name" value="Helicase_C-like"/>
</dbReference>
<dbReference type="InterPro" id="IPR038718">
    <property type="entry name" value="SNF2-like_sf"/>
</dbReference>
<dbReference type="OrthoDB" id="9760715at2"/>
<evidence type="ECO:0000313" key="5">
    <source>
        <dbReference type="Proteomes" id="UP000192660"/>
    </source>
</evidence>
<sequence length="907" mass="104103">MDHKTQAFHTEEHPLPEGLAITLCYQDQVLSLPLVGLGIPMRQLVNDACWPKLALLDELWHQQRITSYQDGQYLLPWTVYFTLGVDDFEGTHWPVPVRPGVSLFSTGSITQSRFRIRADVRYQGHEGNLLLWGRRYGPWIVTDKGPVVIDALTYRLLTLLDQPVPVGLEEKMAWVAEIKEVAGTLGATLDTYLTRENYVLVDDFEIQPVLDDPEHLHCDVQYHDERLDEDVLRQLSKAGGYVEARHGAERRRIVAKKVTKERVQQLRTQLPPLFGHQVPQFLKNPEAFIPENVPIDLAQFSERVRGLKLRIYRAQPFVNGQTNDRGWFELQAGVRLELPSEGEDKIEPEILSPEMIRDLANQAGEEDRFVRFQDGWIELPHHYRESVQAIEEISKQGPVAPHRLPYVLDIFTNLEVIDFNQPLREWIALDDDATAMDVPVHFCGNLLSHQWEGFQFLMRRYRRGWGVLLADDMGLGKTVQVITVLAYLYQEDKRPNLVVVPLSVLDNWVNEIHRFAPQIQVLTYYGPGRAAVRDHINNVDVVISTYETVTRDQLEIGKINWHAVILDEAQNIKNASTARTEAVKALKNHFRVAITGTPVENSLRDLWSLVDFVQPGFLGSLREFRDQFEEPGKGQPLTPESARVLEQRLITTIRPIYLRRTKEDVNLEIPEKTIEKRYVPLGEEQKQIYQQIILQVKKRELSGLVALDQLRNVLGHPWALKRHAVWTALPAEQVPKLHETLKILSEVKNRDEKALVFTTSLILQRMLQEWIMKEFDKMAYIVNGETVDRQAIVQSFNTDKGFGVMISTPRAGGVGLTITGANHVVHYTRWWNPAVENQATDRVHRLGQTRPVTVYYPLVVDRESLTQQGTVDEIMDRILSEKQALADLVMVPSGDLDLEQEILRQTF</sequence>
<dbReference type="RefSeq" id="WP_020373654.1">
    <property type="nucleotide sequence ID" value="NZ_FWWY01000001.1"/>
</dbReference>
<accession>A0A1W1WHR4</accession>
<dbReference type="InterPro" id="IPR014001">
    <property type="entry name" value="Helicase_ATP-bd"/>
</dbReference>
<evidence type="ECO:0000256" key="1">
    <source>
        <dbReference type="ARBA" id="ARBA00022801"/>
    </source>
</evidence>
<dbReference type="EMBL" id="FWWY01000001">
    <property type="protein sequence ID" value="SMC05851.1"/>
    <property type="molecule type" value="Genomic_DNA"/>
</dbReference>
<gene>
    <name evidence="4" type="ORF">SAMN00768000_2491</name>
</gene>
<evidence type="ECO:0000313" key="4">
    <source>
        <dbReference type="EMBL" id="SMC05851.1"/>
    </source>
</evidence>
<dbReference type="Gene3D" id="3.40.50.300">
    <property type="entry name" value="P-loop containing nucleotide triphosphate hydrolases"/>
    <property type="match status" value="1"/>
</dbReference>
<dbReference type="GO" id="GO:0004386">
    <property type="term" value="F:helicase activity"/>
    <property type="evidence" value="ECO:0007669"/>
    <property type="project" value="UniProtKB-KW"/>
</dbReference>
<dbReference type="Pfam" id="PF00271">
    <property type="entry name" value="Helicase_C"/>
    <property type="match status" value="1"/>
</dbReference>
<evidence type="ECO:0000259" key="2">
    <source>
        <dbReference type="PROSITE" id="PS51192"/>
    </source>
</evidence>
<dbReference type="InterPro" id="IPR027417">
    <property type="entry name" value="P-loop_NTPase"/>
</dbReference>
<dbReference type="STRING" id="28034.BFX07_12715"/>
<name>A0A1W1WHR4_SULTA</name>
<dbReference type="Pfam" id="PF00176">
    <property type="entry name" value="SNF2-rel_dom"/>
    <property type="match status" value="1"/>
</dbReference>
<protein>
    <submittedName>
        <fullName evidence="4">Superfamily II DNA or RNA helicase, SNF2 family</fullName>
    </submittedName>
</protein>
<feature type="domain" description="Helicase ATP-binding" evidence="2">
    <location>
        <begin position="458"/>
        <end position="616"/>
    </location>
</feature>
<dbReference type="InterPro" id="IPR049730">
    <property type="entry name" value="SNF2/RAD54-like_C"/>
</dbReference>
<dbReference type="Proteomes" id="UP000192660">
    <property type="component" value="Unassembled WGS sequence"/>
</dbReference>